<sequence>MEAADFMPSEAVIAGIRRGIEDHEAKRASVQRQVRRRVPVFVGLVIVFVALIAWLFNAAADPHEQWLSTPHVFLYLGGLVVAVLLYFQALRPATRLQQSFRDTLLPMIFGFVRDMRYQRGARPNSFGRMPREIVGAFNRQSFDDVISGRYEDFPFELYEAKLWEGSGKSETTAFKGVIVAFETIEPFPGTLVAARRAGKVVHFFRGMFAGKMQELSSGVEDLDETYEFRTDNVEAARPLVTGRMARALTWLRETWPYDQARVALSRSDGFLLMPRSKNFFELPDISQPIDYNRHVAPMITDLGAMLATAALVRKIGAKDEAAGSDGKPL</sequence>
<dbReference type="RefSeq" id="WP_337091271.1">
    <property type="nucleotide sequence ID" value="NZ_JAPYKO010000001.1"/>
</dbReference>
<feature type="transmembrane region" description="Helical" evidence="1">
    <location>
        <begin position="38"/>
        <end position="60"/>
    </location>
</feature>
<reference evidence="2 3" key="1">
    <citation type="submission" date="2022-12" db="EMBL/GenBank/DDBJ databases">
        <authorList>
            <person name="Muema E."/>
        </authorList>
    </citation>
    <scope>NUCLEOTIDE SEQUENCE [LARGE SCALE GENOMIC DNA]</scope>
    <source>
        <strain evidence="3">1330</strain>
    </source>
</reference>
<organism evidence="2 3">
    <name type="scientific">Mesorhizobium argentiipisi</name>
    <dbReference type="NCBI Taxonomy" id="3015175"/>
    <lineage>
        <taxon>Bacteria</taxon>
        <taxon>Pseudomonadati</taxon>
        <taxon>Pseudomonadota</taxon>
        <taxon>Alphaproteobacteria</taxon>
        <taxon>Hyphomicrobiales</taxon>
        <taxon>Phyllobacteriaceae</taxon>
        <taxon>Mesorhizobium</taxon>
    </lineage>
</organism>
<evidence type="ECO:0000256" key="1">
    <source>
        <dbReference type="SAM" id="Phobius"/>
    </source>
</evidence>
<dbReference type="Proteomes" id="UP001366503">
    <property type="component" value="Unassembled WGS sequence"/>
</dbReference>
<comment type="caution">
    <text evidence="2">The sequence shown here is derived from an EMBL/GenBank/DDBJ whole genome shotgun (WGS) entry which is preliminary data.</text>
</comment>
<dbReference type="InterPro" id="IPR021484">
    <property type="entry name" value="DUF3137"/>
</dbReference>
<keyword evidence="1" id="KW-0472">Membrane</keyword>
<protein>
    <submittedName>
        <fullName evidence="2">DUF3137 domain-containing protein</fullName>
    </submittedName>
</protein>
<evidence type="ECO:0000313" key="2">
    <source>
        <dbReference type="EMBL" id="MEI9400990.1"/>
    </source>
</evidence>
<keyword evidence="1" id="KW-0812">Transmembrane</keyword>
<keyword evidence="1" id="KW-1133">Transmembrane helix</keyword>
<proteinExistence type="predicted"/>
<feature type="transmembrane region" description="Helical" evidence="1">
    <location>
        <begin position="72"/>
        <end position="90"/>
    </location>
</feature>
<evidence type="ECO:0000313" key="3">
    <source>
        <dbReference type="Proteomes" id="UP001366503"/>
    </source>
</evidence>
<dbReference type="EMBL" id="JAPYKO010000001">
    <property type="protein sequence ID" value="MEI9400990.1"/>
    <property type="molecule type" value="Genomic_DNA"/>
</dbReference>
<name>A0ABU8K7D2_9HYPH</name>
<dbReference type="Pfam" id="PF11335">
    <property type="entry name" value="DUF3137"/>
    <property type="match status" value="1"/>
</dbReference>
<gene>
    <name evidence="2" type="ORF">O7A05_02100</name>
</gene>
<accession>A0ABU8K7D2</accession>
<keyword evidence="3" id="KW-1185">Reference proteome</keyword>